<protein>
    <submittedName>
        <fullName evidence="14">Ankyrin repeat and zinc finger domain-containing protein 1</fullName>
    </submittedName>
</protein>
<sequence length="645" mass="73852">MKYKVYKIFEADFNKVTKGMKVAPCMRSSSTDDMHAKNAVRQSLCKPENLNISEKIFCSFCNAKFEDQAQEILHYKSDWHRYNLNRKLDDLKPVTEEKFTQLEDDMLSILGSESESEDGKSSDSIPSSVANLARHTKVFFENEDGKILSMYRCLLHGKKEVPENDEQLIQMAMKVAANPVWAIIMLGGGHFAAGIFQGQEVLVHKTFHCYTVRSRQGGAQSSRDGRSGGSHPKSAGANLRRYNEAALIQHVQDIMESWSSQLDSCGLILYRAVGHNGNVLFSGRNPPLNKTDSRLRTIPFATRRATFSEVKRVYDILTNVEMYGSGEAVQTYFPQTSRKQGFKSQAAQDERINYENTVEGTENTSPKRGSSKHNIDRAKPQTTTGSHVINEERGTTFYCLQAFCDTVPQEMKDKTRHSKDNKMTGKRQHKKKVEKDLYSASVMALRRKLWASCRIRDTDLLVNSLQICRSKNSNISRVEYLSCLNENVGENRETLLHVAAQGGHLVIVRALLEAGCDPSVKSKKSQTPYVVSANKETRNTFRRFWADFPGKYDYSKSQIVGPLTDDMDQKMAKKRQQQRKAKRERKREEVEKQRFLQLSDREKNQMYLGVSNVLWTVPFQYDIHRFCSMDCLKRHRLKLKNLQHK</sequence>
<feature type="compositionally biased region" description="Basic and acidic residues" evidence="12">
    <location>
        <begin position="411"/>
        <end position="423"/>
    </location>
</feature>
<keyword evidence="7 11" id="KW-0378">Hydrolase</keyword>
<feature type="region of interest" description="Disordered" evidence="12">
    <location>
        <begin position="337"/>
        <end position="387"/>
    </location>
</feature>
<feature type="compositionally biased region" description="Basic residues" evidence="12">
    <location>
        <begin position="572"/>
        <end position="585"/>
    </location>
</feature>
<evidence type="ECO:0000256" key="7">
    <source>
        <dbReference type="ARBA" id="ARBA00022801"/>
    </source>
</evidence>
<evidence type="ECO:0000259" key="13">
    <source>
        <dbReference type="PROSITE" id="PS52044"/>
    </source>
</evidence>
<dbReference type="Gene3D" id="1.25.40.20">
    <property type="entry name" value="Ankyrin repeat-containing domain"/>
    <property type="match status" value="1"/>
</dbReference>
<organism evidence="14 15">
    <name type="scientific">Cryptotermes secundus</name>
    <dbReference type="NCBI Taxonomy" id="105785"/>
    <lineage>
        <taxon>Eukaryota</taxon>
        <taxon>Metazoa</taxon>
        <taxon>Ecdysozoa</taxon>
        <taxon>Arthropoda</taxon>
        <taxon>Hexapoda</taxon>
        <taxon>Insecta</taxon>
        <taxon>Pterygota</taxon>
        <taxon>Neoptera</taxon>
        <taxon>Polyneoptera</taxon>
        <taxon>Dictyoptera</taxon>
        <taxon>Blattodea</taxon>
        <taxon>Blattoidea</taxon>
        <taxon>Termitoidae</taxon>
        <taxon>Kalotermitidae</taxon>
        <taxon>Cryptotermitinae</taxon>
        <taxon>Cryptotermes</taxon>
    </lineage>
</organism>
<accession>A0A2J7RI97</accession>
<dbReference type="PANTHER" id="PTHR16036">
    <property type="entry name" value="ANKYRIN REPEAT AND ZINC FINGER DOMAIN-CONTAINING PROTEIN 1"/>
    <property type="match status" value="1"/>
</dbReference>
<evidence type="ECO:0000256" key="11">
    <source>
        <dbReference type="PROSITE-ProRule" id="PRU01389"/>
    </source>
</evidence>
<reference evidence="14 15" key="1">
    <citation type="submission" date="2017-12" db="EMBL/GenBank/DDBJ databases">
        <title>Hemimetabolous genomes reveal molecular basis of termite eusociality.</title>
        <authorList>
            <person name="Harrison M.C."/>
            <person name="Jongepier E."/>
            <person name="Robertson H.M."/>
            <person name="Arning N."/>
            <person name="Bitard-Feildel T."/>
            <person name="Chao H."/>
            <person name="Childers C.P."/>
            <person name="Dinh H."/>
            <person name="Doddapaneni H."/>
            <person name="Dugan S."/>
            <person name="Gowin J."/>
            <person name="Greiner C."/>
            <person name="Han Y."/>
            <person name="Hu H."/>
            <person name="Hughes D.S.T."/>
            <person name="Huylmans A.-K."/>
            <person name="Kemena C."/>
            <person name="Kremer L.P.M."/>
            <person name="Lee S.L."/>
            <person name="Lopez-Ezquerra A."/>
            <person name="Mallet L."/>
            <person name="Monroy-Kuhn J.M."/>
            <person name="Moser A."/>
            <person name="Murali S.C."/>
            <person name="Muzny D.M."/>
            <person name="Otani S."/>
            <person name="Piulachs M.-D."/>
            <person name="Poelchau M."/>
            <person name="Qu J."/>
            <person name="Schaub F."/>
            <person name="Wada-Katsumata A."/>
            <person name="Worley K.C."/>
            <person name="Xie Q."/>
            <person name="Ylla G."/>
            <person name="Poulsen M."/>
            <person name="Gibbs R.A."/>
            <person name="Schal C."/>
            <person name="Richards S."/>
            <person name="Belles X."/>
            <person name="Korb J."/>
            <person name="Bornberg-Bauer E."/>
        </authorList>
    </citation>
    <scope>NUCLEOTIDE SEQUENCE [LARGE SCALE GENOMIC DNA]</scope>
    <source>
        <tissue evidence="14">Whole body</tissue>
    </source>
</reference>
<evidence type="ECO:0000256" key="6">
    <source>
        <dbReference type="ARBA" id="ARBA00022759"/>
    </source>
</evidence>
<gene>
    <name evidence="14" type="primary">ANKZF1_0</name>
    <name evidence="14" type="ORF">B7P43_G06751</name>
</gene>
<dbReference type="InterPro" id="IPR002110">
    <property type="entry name" value="Ankyrin_rpt"/>
</dbReference>
<dbReference type="Proteomes" id="UP000235965">
    <property type="component" value="Unassembled WGS sequence"/>
</dbReference>
<dbReference type="PANTHER" id="PTHR16036:SF2">
    <property type="entry name" value="TRNA ENDONUCLEASE ANKZF1"/>
    <property type="match status" value="1"/>
</dbReference>
<feature type="active site" evidence="11">
    <location>
        <position position="220"/>
    </location>
</feature>
<keyword evidence="9" id="KW-0175">Coiled coil</keyword>
<feature type="compositionally biased region" description="Polar residues" evidence="12">
    <location>
        <begin position="337"/>
        <end position="347"/>
    </location>
</feature>
<dbReference type="STRING" id="105785.A0A2J7RI97"/>
<comment type="subcellular location">
    <subcellularLocation>
        <location evidence="1">Cytoplasm</location>
    </subcellularLocation>
</comment>
<feature type="region of interest" description="Disordered" evidence="12">
    <location>
        <begin position="565"/>
        <end position="590"/>
    </location>
</feature>
<dbReference type="SMART" id="SM00248">
    <property type="entry name" value="ANK"/>
    <property type="match status" value="1"/>
</dbReference>
<dbReference type="PROSITE" id="PS50088">
    <property type="entry name" value="ANK_REPEAT"/>
    <property type="match status" value="1"/>
</dbReference>
<keyword evidence="3 11" id="KW-0963">Cytoplasm</keyword>
<keyword evidence="8 10" id="KW-0040">ANK repeat</keyword>
<evidence type="ECO:0000256" key="12">
    <source>
        <dbReference type="SAM" id="MobiDB-lite"/>
    </source>
</evidence>
<comment type="similarity">
    <text evidence="2 11">Belongs to the ANKZF1/VMS1 family.</text>
</comment>
<dbReference type="AlphaFoldDB" id="A0A2J7RI97"/>
<feature type="domain" description="VLRF1" evidence="13">
    <location>
        <begin position="177"/>
        <end position="320"/>
    </location>
</feature>
<evidence type="ECO:0000256" key="8">
    <source>
        <dbReference type="ARBA" id="ARBA00023043"/>
    </source>
</evidence>
<dbReference type="EMBL" id="NEVH01003502">
    <property type="protein sequence ID" value="PNF40559.1"/>
    <property type="molecule type" value="Genomic_DNA"/>
</dbReference>
<evidence type="ECO:0000256" key="2">
    <source>
        <dbReference type="ARBA" id="ARBA00009262"/>
    </source>
</evidence>
<feature type="region of interest" description="Disordered" evidence="12">
    <location>
        <begin position="411"/>
        <end position="432"/>
    </location>
</feature>
<feature type="region of interest" description="Disordered" evidence="12">
    <location>
        <begin position="217"/>
        <end position="236"/>
    </location>
</feature>
<proteinExistence type="inferred from homology"/>
<name>A0A2J7RI97_9NEOP</name>
<evidence type="ECO:0000256" key="9">
    <source>
        <dbReference type="ARBA" id="ARBA00023054"/>
    </source>
</evidence>
<dbReference type="GO" id="GO:0016787">
    <property type="term" value="F:hydrolase activity"/>
    <property type="evidence" value="ECO:0007669"/>
    <property type="project" value="UniProtKB-KW"/>
</dbReference>
<dbReference type="SUPFAM" id="SSF48403">
    <property type="entry name" value="Ankyrin repeat"/>
    <property type="match status" value="1"/>
</dbReference>
<dbReference type="GO" id="GO:0036503">
    <property type="term" value="P:ERAD pathway"/>
    <property type="evidence" value="ECO:0007669"/>
    <property type="project" value="TreeGrafter"/>
</dbReference>
<comment type="domain">
    <text evidence="11">The VLRF1 domain mediates binding to the 60S ribosomal subunit.</text>
</comment>
<dbReference type="Pfam" id="PF18826">
    <property type="entry name" value="bVLRF1"/>
    <property type="match status" value="1"/>
</dbReference>
<evidence type="ECO:0000256" key="10">
    <source>
        <dbReference type="PROSITE-ProRule" id="PRU00023"/>
    </source>
</evidence>
<dbReference type="PROSITE" id="PS52044">
    <property type="entry name" value="VLRF1"/>
    <property type="match status" value="1"/>
</dbReference>
<dbReference type="PROSITE" id="PS50297">
    <property type="entry name" value="ANK_REP_REGION"/>
    <property type="match status" value="1"/>
</dbReference>
<comment type="caution">
    <text evidence="14">The sequence shown here is derived from an EMBL/GenBank/DDBJ whole genome shotgun (WGS) entry which is preliminary data.</text>
</comment>
<evidence type="ECO:0000313" key="15">
    <source>
        <dbReference type="Proteomes" id="UP000235965"/>
    </source>
</evidence>
<dbReference type="InterPro" id="IPR047139">
    <property type="entry name" value="ANKZ1/VMS1"/>
</dbReference>
<dbReference type="GO" id="GO:0004519">
    <property type="term" value="F:endonuclease activity"/>
    <property type="evidence" value="ECO:0007669"/>
    <property type="project" value="UniProtKB-KW"/>
</dbReference>
<keyword evidence="4 11" id="KW-0540">Nuclease</keyword>
<dbReference type="Pfam" id="PF00023">
    <property type="entry name" value="Ank"/>
    <property type="match status" value="1"/>
</dbReference>
<feature type="compositionally biased region" description="Polar residues" evidence="12">
    <location>
        <begin position="354"/>
        <end position="368"/>
    </location>
</feature>
<dbReference type="OrthoDB" id="429841at2759"/>
<evidence type="ECO:0000256" key="3">
    <source>
        <dbReference type="ARBA" id="ARBA00022490"/>
    </source>
</evidence>
<evidence type="ECO:0000313" key="14">
    <source>
        <dbReference type="EMBL" id="PNF40559.1"/>
    </source>
</evidence>
<evidence type="ECO:0000256" key="5">
    <source>
        <dbReference type="ARBA" id="ARBA00022737"/>
    </source>
</evidence>
<evidence type="ECO:0000256" key="4">
    <source>
        <dbReference type="ARBA" id="ARBA00022722"/>
    </source>
</evidence>
<keyword evidence="5" id="KW-0677">Repeat</keyword>
<keyword evidence="15" id="KW-1185">Reference proteome</keyword>
<dbReference type="GO" id="GO:0005737">
    <property type="term" value="C:cytoplasm"/>
    <property type="evidence" value="ECO:0007669"/>
    <property type="project" value="UniProtKB-SubCell"/>
</dbReference>
<dbReference type="InParanoid" id="A0A2J7RI97"/>
<evidence type="ECO:0000256" key="1">
    <source>
        <dbReference type="ARBA" id="ARBA00004496"/>
    </source>
</evidence>
<dbReference type="InterPro" id="IPR041175">
    <property type="entry name" value="VLRF1/Vms1"/>
</dbReference>
<dbReference type="InterPro" id="IPR036770">
    <property type="entry name" value="Ankyrin_rpt-contain_sf"/>
</dbReference>
<feature type="repeat" description="ANK" evidence="10">
    <location>
        <begin position="491"/>
        <end position="523"/>
    </location>
</feature>
<keyword evidence="6 11" id="KW-0255">Endonuclease</keyword>